<feature type="transmembrane region" description="Helical" evidence="1">
    <location>
        <begin position="128"/>
        <end position="148"/>
    </location>
</feature>
<evidence type="ECO:0000256" key="1">
    <source>
        <dbReference type="SAM" id="Phobius"/>
    </source>
</evidence>
<name>A0A9D2LE30_9MICO</name>
<feature type="transmembrane region" description="Helical" evidence="1">
    <location>
        <begin position="65"/>
        <end position="91"/>
    </location>
</feature>
<gene>
    <name evidence="3" type="ORF">H9786_10800</name>
</gene>
<feature type="transmembrane region" description="Helical" evidence="1">
    <location>
        <begin position="33"/>
        <end position="53"/>
    </location>
</feature>
<feature type="transmembrane region" description="Helical" evidence="1">
    <location>
        <begin position="204"/>
        <end position="222"/>
    </location>
</feature>
<protein>
    <submittedName>
        <fullName evidence="3">DUF1624 domain-containing protein</fullName>
    </submittedName>
</protein>
<evidence type="ECO:0000313" key="4">
    <source>
        <dbReference type="Proteomes" id="UP000823823"/>
    </source>
</evidence>
<feature type="transmembrane region" description="Helical" evidence="1">
    <location>
        <begin position="153"/>
        <end position="172"/>
    </location>
</feature>
<keyword evidence="1" id="KW-0472">Membrane</keyword>
<sequence>MNSAPALPDHQSTPADQAGARSALTSRIEALDLVRLLAIVGMMATHLLVPLSMTPEAAGPERAAARIAGVLAEGTSSTLFAVVGGCSLVLAARTRLLAGDRRGAVLAGVLRGALVTGLGLLLEMVPTSVVVVLVPFGLGMMLTAPLLLVPSRVLLLMVALLSVIGGPLRALVPGRVELGAVTLLSLDDPVGTARGLLLTGMYPVITWVPYLLLGVVLMRYLLRAQAAGRTARRTLLAVATGSALALIGHGWLRRFRPTPLVGEF</sequence>
<dbReference type="Proteomes" id="UP000823823">
    <property type="component" value="Unassembled WGS sequence"/>
</dbReference>
<organism evidence="3 4">
    <name type="scientific">Candidatus Brachybacterium merdavium</name>
    <dbReference type="NCBI Taxonomy" id="2838513"/>
    <lineage>
        <taxon>Bacteria</taxon>
        <taxon>Bacillati</taxon>
        <taxon>Actinomycetota</taxon>
        <taxon>Actinomycetes</taxon>
        <taxon>Micrococcales</taxon>
        <taxon>Dermabacteraceae</taxon>
        <taxon>Brachybacterium</taxon>
    </lineage>
</organism>
<accession>A0A9D2LE30</accession>
<proteinExistence type="predicted"/>
<dbReference type="AlphaFoldDB" id="A0A9D2LE30"/>
<keyword evidence="1" id="KW-1133">Transmembrane helix</keyword>
<dbReference type="EMBL" id="DWZH01000087">
    <property type="protein sequence ID" value="HJB10997.1"/>
    <property type="molecule type" value="Genomic_DNA"/>
</dbReference>
<reference evidence="3" key="1">
    <citation type="journal article" date="2021" name="PeerJ">
        <title>Extensive microbial diversity within the chicken gut microbiome revealed by metagenomics and culture.</title>
        <authorList>
            <person name="Gilroy R."/>
            <person name="Ravi A."/>
            <person name="Getino M."/>
            <person name="Pursley I."/>
            <person name="Horton D.L."/>
            <person name="Alikhan N.F."/>
            <person name="Baker D."/>
            <person name="Gharbi K."/>
            <person name="Hall N."/>
            <person name="Watson M."/>
            <person name="Adriaenssens E.M."/>
            <person name="Foster-Nyarko E."/>
            <person name="Jarju S."/>
            <person name="Secka A."/>
            <person name="Antonio M."/>
            <person name="Oren A."/>
            <person name="Chaudhuri R.R."/>
            <person name="La Ragione R."/>
            <person name="Hildebrand F."/>
            <person name="Pallen M.J."/>
        </authorList>
    </citation>
    <scope>NUCLEOTIDE SEQUENCE</scope>
    <source>
        <strain evidence="3">ChiHjej13B12-24818</strain>
    </source>
</reference>
<keyword evidence="1" id="KW-0812">Transmembrane</keyword>
<feature type="transmembrane region" description="Helical" evidence="1">
    <location>
        <begin position="103"/>
        <end position="122"/>
    </location>
</feature>
<reference evidence="3" key="2">
    <citation type="submission" date="2021-04" db="EMBL/GenBank/DDBJ databases">
        <authorList>
            <person name="Gilroy R."/>
        </authorList>
    </citation>
    <scope>NUCLEOTIDE SEQUENCE</scope>
    <source>
        <strain evidence="3">ChiHjej13B12-24818</strain>
    </source>
</reference>
<feature type="transmembrane region" description="Helical" evidence="1">
    <location>
        <begin position="234"/>
        <end position="252"/>
    </location>
</feature>
<dbReference type="Pfam" id="PF07786">
    <property type="entry name" value="HGSNAT_cat"/>
    <property type="match status" value="1"/>
</dbReference>
<feature type="domain" description="Heparan-alpha-glucosaminide N-acetyltransferase catalytic" evidence="2">
    <location>
        <begin position="27"/>
        <end position="248"/>
    </location>
</feature>
<comment type="caution">
    <text evidence="3">The sequence shown here is derived from an EMBL/GenBank/DDBJ whole genome shotgun (WGS) entry which is preliminary data.</text>
</comment>
<evidence type="ECO:0000313" key="3">
    <source>
        <dbReference type="EMBL" id="HJB10997.1"/>
    </source>
</evidence>
<evidence type="ECO:0000259" key="2">
    <source>
        <dbReference type="Pfam" id="PF07786"/>
    </source>
</evidence>
<dbReference type="InterPro" id="IPR012429">
    <property type="entry name" value="HGSNAT_cat"/>
</dbReference>